<sequence length="126" mass="13781">MVRSFHFIAMRMSISRAWRRSRGSSAVQGKNEQAASNCEVLLRHHGVHALREVHMGNERRTDGEEADNSRSNAGLKANENCEAAYKFNQTDDNSRNGGERKAEASEVTCGAGNGGQFAVAGNDEKN</sequence>
<dbReference type="Proteomes" id="UP000011971">
    <property type="component" value="Unassembled WGS sequence"/>
</dbReference>
<organism evidence="2 3">
    <name type="scientific">Brucella intermedia M86</name>
    <dbReference type="NCBI Taxonomy" id="1234597"/>
    <lineage>
        <taxon>Bacteria</taxon>
        <taxon>Pseudomonadati</taxon>
        <taxon>Pseudomonadota</taxon>
        <taxon>Alphaproteobacteria</taxon>
        <taxon>Hyphomicrobiales</taxon>
        <taxon>Brucellaceae</taxon>
        <taxon>Brucella/Ochrobactrum group</taxon>
        <taxon>Brucella</taxon>
    </lineage>
</organism>
<evidence type="ECO:0000313" key="3">
    <source>
        <dbReference type="Proteomes" id="UP000011971"/>
    </source>
</evidence>
<dbReference type="AlphaFoldDB" id="M5JTY6"/>
<reference evidence="2 3" key="1">
    <citation type="journal article" date="2013" name="Gut Pathog.">
        <title>Draft genome of Ochrobactrum intermedium strain M86 isolated from non-ulcer dyspeptic individual from India.</title>
        <authorList>
            <person name="Kulkarni G."/>
            <person name="Dhotre D."/>
            <person name="Dharne M."/>
            <person name="Shetty S."/>
            <person name="Chowdhury S."/>
            <person name="Misra V."/>
            <person name="Misra S."/>
            <person name="Patole M."/>
            <person name="Shouche Y."/>
        </authorList>
    </citation>
    <scope>NUCLEOTIDE SEQUENCE [LARGE SCALE GENOMIC DNA]</scope>
    <source>
        <strain evidence="2 3">M86</strain>
    </source>
</reference>
<protein>
    <submittedName>
        <fullName evidence="2">Uncharacterized protein</fullName>
    </submittedName>
</protein>
<evidence type="ECO:0000313" key="2">
    <source>
        <dbReference type="EMBL" id="ELT47634.1"/>
    </source>
</evidence>
<gene>
    <name evidence="2" type="ORF">D584_19071</name>
</gene>
<name>M5JTY6_9HYPH</name>
<proteinExistence type="predicted"/>
<comment type="caution">
    <text evidence="2">The sequence shown here is derived from an EMBL/GenBank/DDBJ whole genome shotgun (WGS) entry which is preliminary data.</text>
</comment>
<evidence type="ECO:0000256" key="1">
    <source>
        <dbReference type="SAM" id="MobiDB-lite"/>
    </source>
</evidence>
<feature type="region of interest" description="Disordered" evidence="1">
    <location>
        <begin position="49"/>
        <end position="126"/>
    </location>
</feature>
<feature type="compositionally biased region" description="Basic and acidic residues" evidence="1">
    <location>
        <begin position="49"/>
        <end position="63"/>
    </location>
</feature>
<feature type="compositionally biased region" description="Basic and acidic residues" evidence="1">
    <location>
        <begin position="92"/>
        <end position="104"/>
    </location>
</feature>
<accession>M5JTY6</accession>
<dbReference type="EMBL" id="AOGE01000051">
    <property type="protein sequence ID" value="ELT47634.1"/>
    <property type="molecule type" value="Genomic_DNA"/>
</dbReference>